<dbReference type="InterPro" id="IPR011990">
    <property type="entry name" value="TPR-like_helical_dom_sf"/>
</dbReference>
<gene>
    <name evidence="3" type="ORF">J2771_003423</name>
</gene>
<keyword evidence="1" id="KW-0175">Coiled coil</keyword>
<reference evidence="3 4" key="1">
    <citation type="submission" date="2023-07" db="EMBL/GenBank/DDBJ databases">
        <title>Sorghum-associated microbial communities from plants grown in Nebraska, USA.</title>
        <authorList>
            <person name="Schachtman D."/>
        </authorList>
    </citation>
    <scope>NUCLEOTIDE SEQUENCE [LARGE SCALE GENOMIC DNA]</scope>
    <source>
        <strain evidence="3 4">CC146</strain>
    </source>
</reference>
<protein>
    <recommendedName>
        <fullName evidence="5">Tetratricopeptide repeat protein</fullName>
    </recommendedName>
</protein>
<dbReference type="AlphaFoldDB" id="A0ABD5ARC6"/>
<organism evidence="3 4">
    <name type="scientific">Acinetobacter calcoaceticus</name>
    <dbReference type="NCBI Taxonomy" id="471"/>
    <lineage>
        <taxon>Bacteria</taxon>
        <taxon>Pseudomonadati</taxon>
        <taxon>Pseudomonadota</taxon>
        <taxon>Gammaproteobacteria</taxon>
        <taxon>Moraxellales</taxon>
        <taxon>Moraxellaceae</taxon>
        <taxon>Acinetobacter</taxon>
        <taxon>Acinetobacter calcoaceticus/baumannii complex</taxon>
    </lineage>
</organism>
<keyword evidence="2" id="KW-0812">Transmembrane</keyword>
<keyword evidence="2" id="KW-1133">Transmembrane helix</keyword>
<evidence type="ECO:0000256" key="2">
    <source>
        <dbReference type="SAM" id="Phobius"/>
    </source>
</evidence>
<proteinExistence type="predicted"/>
<dbReference type="EMBL" id="JAUSQP010000008">
    <property type="protein sequence ID" value="MDP9805113.1"/>
    <property type="molecule type" value="Genomic_DNA"/>
</dbReference>
<accession>A0ABD5ARC6</accession>
<dbReference type="SUPFAM" id="SSF48452">
    <property type="entry name" value="TPR-like"/>
    <property type="match status" value="1"/>
</dbReference>
<evidence type="ECO:0000313" key="3">
    <source>
        <dbReference type="EMBL" id="MDP9805113.1"/>
    </source>
</evidence>
<dbReference type="SMART" id="SM00028">
    <property type="entry name" value="TPR"/>
    <property type="match status" value="3"/>
</dbReference>
<dbReference type="Proteomes" id="UP001240164">
    <property type="component" value="Unassembled WGS sequence"/>
</dbReference>
<name>A0ABD5ARC6_ACICA</name>
<comment type="caution">
    <text evidence="3">The sequence shown here is derived from an EMBL/GenBank/DDBJ whole genome shotgun (WGS) entry which is preliminary data.</text>
</comment>
<dbReference type="Pfam" id="PF13181">
    <property type="entry name" value="TPR_8"/>
    <property type="match status" value="2"/>
</dbReference>
<dbReference type="RefSeq" id="WP_307013278.1">
    <property type="nucleotide sequence ID" value="NZ_JAUSQP010000008.1"/>
</dbReference>
<feature type="coiled-coil region" evidence="1">
    <location>
        <begin position="7"/>
        <end position="34"/>
    </location>
</feature>
<sequence>MASQKVIAEIEKQLIELDKKYAVLQEALLKVENRIGDLGTLITLGTAGFAIVITMLAIILGFFVYRNAQATAKNEAQKWLEEKGYELNHQLDALKKTSKAAIEQHRQDLEQQYVIKEKAFEHELKIMLATDINDKKKLISEFIDLPISSDKKNEFLDSLYKQPNMRELLDDIYISKFKENKIDKDLFSNQIVNSYLSVAHKLSKNDNLEGAIQVYDELISKFKDSKNEEIQVQIAKAYFNKGVTLGALDQSEAAVQVYDEFISQFKDTKNEEIQVRVVKAYFNKGVTLGALDQSEAAVQVYDEFISQFKDSKNEEIQVQMA</sequence>
<feature type="transmembrane region" description="Helical" evidence="2">
    <location>
        <begin position="38"/>
        <end position="65"/>
    </location>
</feature>
<evidence type="ECO:0000313" key="4">
    <source>
        <dbReference type="Proteomes" id="UP001240164"/>
    </source>
</evidence>
<dbReference type="Gene3D" id="1.25.40.10">
    <property type="entry name" value="Tetratricopeptide repeat domain"/>
    <property type="match status" value="1"/>
</dbReference>
<evidence type="ECO:0008006" key="5">
    <source>
        <dbReference type="Google" id="ProtNLM"/>
    </source>
</evidence>
<dbReference type="InterPro" id="IPR019734">
    <property type="entry name" value="TPR_rpt"/>
</dbReference>
<evidence type="ECO:0000256" key="1">
    <source>
        <dbReference type="SAM" id="Coils"/>
    </source>
</evidence>
<feature type="non-terminal residue" evidence="3">
    <location>
        <position position="321"/>
    </location>
</feature>
<keyword evidence="2" id="KW-0472">Membrane</keyword>